<reference evidence="4" key="1">
    <citation type="submission" date="2016-10" db="EMBL/GenBank/DDBJ databases">
        <title>Frankia sp. NRRL B-16386 Genome sequencing.</title>
        <authorList>
            <person name="Ghodhbane-Gtari F."/>
            <person name="Swanson E."/>
            <person name="Gueddou A."/>
            <person name="Hezbri K."/>
            <person name="Ktari K."/>
            <person name="Nouioui I."/>
            <person name="Morris K."/>
            <person name="Simpson S."/>
            <person name="Abebe-Akele F."/>
            <person name="Thomas K."/>
            <person name="Gtari M."/>
            <person name="Tisa L.S."/>
        </authorList>
    </citation>
    <scope>NUCLEOTIDE SEQUENCE [LARGE SCALE GENOMIC DNA]</scope>
    <source>
        <strain evidence="4">NRRL B-16386</strain>
    </source>
</reference>
<sequence>MPPTTPRLRAEAEAVATPPGPASATADEADPDDPPDQADAAEPAGHRDPGPVTAGPPGDAAEPGSRDAVGQLFAEHRLGLLRLAVLLLGDQRAAEDVVQDAFIGLLRQWPRLRDRDRALAYLRASVVTAAPDCHLSPGRPRARQAEPVPAEDPSRSNRGLSAPKSPVARPPWSVLASGSTRPDQVN</sequence>
<feature type="compositionally biased region" description="Polar residues" evidence="1">
    <location>
        <begin position="176"/>
        <end position="186"/>
    </location>
</feature>
<dbReference type="Pfam" id="PF04542">
    <property type="entry name" value="Sigma70_r2"/>
    <property type="match status" value="1"/>
</dbReference>
<dbReference type="Gene3D" id="1.10.1740.10">
    <property type="match status" value="1"/>
</dbReference>
<organism evidence="3 4">
    <name type="scientific">Pseudofrankia asymbiotica</name>
    <dbReference type="NCBI Taxonomy" id="1834516"/>
    <lineage>
        <taxon>Bacteria</taxon>
        <taxon>Bacillati</taxon>
        <taxon>Actinomycetota</taxon>
        <taxon>Actinomycetes</taxon>
        <taxon>Frankiales</taxon>
        <taxon>Frankiaceae</taxon>
        <taxon>Pseudofrankia</taxon>
    </lineage>
</organism>
<dbReference type="EMBL" id="MOMC01000069">
    <property type="protein sequence ID" value="ONH24633.1"/>
    <property type="molecule type" value="Genomic_DNA"/>
</dbReference>
<dbReference type="GO" id="GO:0003700">
    <property type="term" value="F:DNA-binding transcription factor activity"/>
    <property type="evidence" value="ECO:0007669"/>
    <property type="project" value="InterPro"/>
</dbReference>
<evidence type="ECO:0000256" key="1">
    <source>
        <dbReference type="SAM" id="MobiDB-lite"/>
    </source>
</evidence>
<dbReference type="STRING" id="1834516.BL253_29625"/>
<dbReference type="InterPro" id="IPR013325">
    <property type="entry name" value="RNA_pol_sigma_r2"/>
</dbReference>
<comment type="caution">
    <text evidence="3">The sequence shown here is derived from an EMBL/GenBank/DDBJ whole genome shotgun (WGS) entry which is preliminary data.</text>
</comment>
<feature type="domain" description="RNA polymerase sigma-70 region 2" evidence="2">
    <location>
        <begin position="72"/>
        <end position="124"/>
    </location>
</feature>
<name>A0A1V2I392_9ACTN</name>
<evidence type="ECO:0000313" key="4">
    <source>
        <dbReference type="Proteomes" id="UP000188929"/>
    </source>
</evidence>
<gene>
    <name evidence="3" type="ORF">BL253_29625</name>
</gene>
<keyword evidence="4" id="KW-1185">Reference proteome</keyword>
<proteinExistence type="predicted"/>
<feature type="compositionally biased region" description="Acidic residues" evidence="1">
    <location>
        <begin position="27"/>
        <end position="36"/>
    </location>
</feature>
<dbReference type="SUPFAM" id="SSF88946">
    <property type="entry name" value="Sigma2 domain of RNA polymerase sigma factors"/>
    <property type="match status" value="1"/>
</dbReference>
<feature type="region of interest" description="Disordered" evidence="1">
    <location>
        <begin position="131"/>
        <end position="186"/>
    </location>
</feature>
<evidence type="ECO:0000259" key="2">
    <source>
        <dbReference type="Pfam" id="PF04542"/>
    </source>
</evidence>
<dbReference type="InterPro" id="IPR007627">
    <property type="entry name" value="RNA_pol_sigma70_r2"/>
</dbReference>
<accession>A0A1V2I392</accession>
<protein>
    <recommendedName>
        <fullName evidence="2">RNA polymerase sigma-70 region 2 domain-containing protein</fullName>
    </recommendedName>
</protein>
<dbReference type="AlphaFoldDB" id="A0A1V2I392"/>
<dbReference type="Proteomes" id="UP000188929">
    <property type="component" value="Unassembled WGS sequence"/>
</dbReference>
<evidence type="ECO:0000313" key="3">
    <source>
        <dbReference type="EMBL" id="ONH24633.1"/>
    </source>
</evidence>
<feature type="region of interest" description="Disordered" evidence="1">
    <location>
        <begin position="1"/>
        <end position="68"/>
    </location>
</feature>
<dbReference type="GO" id="GO:0006352">
    <property type="term" value="P:DNA-templated transcription initiation"/>
    <property type="evidence" value="ECO:0007669"/>
    <property type="project" value="InterPro"/>
</dbReference>